<evidence type="ECO:0000256" key="3">
    <source>
        <dbReference type="ARBA" id="ARBA00006958"/>
    </source>
</evidence>
<proteinExistence type="inferred from homology"/>
<sequence length="213" mass="24200">MGHYLEVLVFVFWLASATSYRVVSRSFNIPRTTVHDMVHRVTKKLLKLKNRVIHFPSHADLENLYPPEGFCILGDGGYPCLSAPIALITPYKEPVHLVVARRFNHHHAKARSIIERSFGIMKTRWRSIFFKSLEVKPTFAPQVIACCTILHNICVSNGDIMEPAEEVFRPDDNADEPHLHQDQQRGEQIREHMAAAVSALDGPVAALEVHDYL</sequence>
<dbReference type="InterPro" id="IPR027806">
    <property type="entry name" value="HARBI1_dom"/>
</dbReference>
<keyword evidence="5" id="KW-0479">Metal-binding</keyword>
<evidence type="ECO:0000256" key="7">
    <source>
        <dbReference type="ARBA" id="ARBA00023242"/>
    </source>
</evidence>
<evidence type="ECO:0000256" key="2">
    <source>
        <dbReference type="ARBA" id="ARBA00004123"/>
    </source>
</evidence>
<keyword evidence="4" id="KW-0540">Nuclease</keyword>
<dbReference type="InterPro" id="IPR045249">
    <property type="entry name" value="HARBI1-like"/>
</dbReference>
<keyword evidence="6" id="KW-0378">Hydrolase</keyword>
<gene>
    <name evidence="10" type="ORF">AAFF_G00236570</name>
</gene>
<comment type="subcellular location">
    <subcellularLocation>
        <location evidence="2">Nucleus</location>
    </subcellularLocation>
</comment>
<organism evidence="10 11">
    <name type="scientific">Aldrovandia affinis</name>
    <dbReference type="NCBI Taxonomy" id="143900"/>
    <lineage>
        <taxon>Eukaryota</taxon>
        <taxon>Metazoa</taxon>
        <taxon>Chordata</taxon>
        <taxon>Craniata</taxon>
        <taxon>Vertebrata</taxon>
        <taxon>Euteleostomi</taxon>
        <taxon>Actinopterygii</taxon>
        <taxon>Neopterygii</taxon>
        <taxon>Teleostei</taxon>
        <taxon>Notacanthiformes</taxon>
        <taxon>Halosauridae</taxon>
        <taxon>Aldrovandia</taxon>
    </lineage>
</organism>
<feature type="domain" description="DDE Tnp4" evidence="9">
    <location>
        <begin position="66"/>
        <end position="152"/>
    </location>
</feature>
<feature type="chain" id="PRO_5041908769" description="DDE Tnp4 domain-containing protein" evidence="8">
    <location>
        <begin position="20"/>
        <end position="213"/>
    </location>
</feature>
<dbReference type="GO" id="GO:0016787">
    <property type="term" value="F:hydrolase activity"/>
    <property type="evidence" value="ECO:0007669"/>
    <property type="project" value="UniProtKB-KW"/>
</dbReference>
<feature type="signal peptide" evidence="8">
    <location>
        <begin position="1"/>
        <end position="19"/>
    </location>
</feature>
<dbReference type="Pfam" id="PF13359">
    <property type="entry name" value="DDE_Tnp_4"/>
    <property type="match status" value="1"/>
</dbReference>
<comment type="caution">
    <text evidence="10">The sequence shown here is derived from an EMBL/GenBank/DDBJ whole genome shotgun (WGS) entry which is preliminary data.</text>
</comment>
<reference evidence="10" key="1">
    <citation type="journal article" date="2023" name="Science">
        <title>Genome structures resolve the early diversification of teleost fishes.</title>
        <authorList>
            <person name="Parey E."/>
            <person name="Louis A."/>
            <person name="Montfort J."/>
            <person name="Bouchez O."/>
            <person name="Roques C."/>
            <person name="Iampietro C."/>
            <person name="Lluch J."/>
            <person name="Castinel A."/>
            <person name="Donnadieu C."/>
            <person name="Desvignes T."/>
            <person name="Floi Bucao C."/>
            <person name="Jouanno E."/>
            <person name="Wen M."/>
            <person name="Mejri S."/>
            <person name="Dirks R."/>
            <person name="Jansen H."/>
            <person name="Henkel C."/>
            <person name="Chen W.J."/>
            <person name="Zahm M."/>
            <person name="Cabau C."/>
            <person name="Klopp C."/>
            <person name="Thompson A.W."/>
            <person name="Robinson-Rechavi M."/>
            <person name="Braasch I."/>
            <person name="Lecointre G."/>
            <person name="Bobe J."/>
            <person name="Postlethwait J.H."/>
            <person name="Berthelot C."/>
            <person name="Roest Crollius H."/>
            <person name="Guiguen Y."/>
        </authorList>
    </citation>
    <scope>NUCLEOTIDE SEQUENCE</scope>
    <source>
        <strain evidence="10">NC1722</strain>
    </source>
</reference>
<evidence type="ECO:0000313" key="11">
    <source>
        <dbReference type="Proteomes" id="UP001221898"/>
    </source>
</evidence>
<name>A0AAD7REI6_9TELE</name>
<dbReference type="Proteomes" id="UP001221898">
    <property type="component" value="Unassembled WGS sequence"/>
</dbReference>
<protein>
    <recommendedName>
        <fullName evidence="9">DDE Tnp4 domain-containing protein</fullName>
    </recommendedName>
</protein>
<keyword evidence="11" id="KW-1185">Reference proteome</keyword>
<evidence type="ECO:0000256" key="1">
    <source>
        <dbReference type="ARBA" id="ARBA00001968"/>
    </source>
</evidence>
<dbReference type="PANTHER" id="PTHR22930">
    <property type="match status" value="1"/>
</dbReference>
<dbReference type="EMBL" id="JAINUG010000312">
    <property type="protein sequence ID" value="KAJ8378737.1"/>
    <property type="molecule type" value="Genomic_DNA"/>
</dbReference>
<dbReference type="GO" id="GO:0046872">
    <property type="term" value="F:metal ion binding"/>
    <property type="evidence" value="ECO:0007669"/>
    <property type="project" value="UniProtKB-KW"/>
</dbReference>
<keyword evidence="7" id="KW-0539">Nucleus</keyword>
<evidence type="ECO:0000313" key="10">
    <source>
        <dbReference type="EMBL" id="KAJ8378737.1"/>
    </source>
</evidence>
<evidence type="ECO:0000256" key="4">
    <source>
        <dbReference type="ARBA" id="ARBA00022722"/>
    </source>
</evidence>
<dbReference type="GO" id="GO:0005634">
    <property type="term" value="C:nucleus"/>
    <property type="evidence" value="ECO:0007669"/>
    <property type="project" value="UniProtKB-SubCell"/>
</dbReference>
<dbReference type="GO" id="GO:0004518">
    <property type="term" value="F:nuclease activity"/>
    <property type="evidence" value="ECO:0007669"/>
    <property type="project" value="UniProtKB-KW"/>
</dbReference>
<evidence type="ECO:0000256" key="6">
    <source>
        <dbReference type="ARBA" id="ARBA00022801"/>
    </source>
</evidence>
<comment type="similarity">
    <text evidence="3">Belongs to the HARBI1 family.</text>
</comment>
<comment type="cofactor">
    <cofactor evidence="1">
        <name>a divalent metal cation</name>
        <dbReference type="ChEBI" id="CHEBI:60240"/>
    </cofactor>
</comment>
<dbReference type="PANTHER" id="PTHR22930:SF206">
    <property type="entry name" value="NUCLEASE HARBI1"/>
    <property type="match status" value="1"/>
</dbReference>
<keyword evidence="8" id="KW-0732">Signal</keyword>
<evidence type="ECO:0000256" key="5">
    <source>
        <dbReference type="ARBA" id="ARBA00022723"/>
    </source>
</evidence>
<dbReference type="AlphaFoldDB" id="A0AAD7REI6"/>
<accession>A0AAD7REI6</accession>
<evidence type="ECO:0000256" key="8">
    <source>
        <dbReference type="SAM" id="SignalP"/>
    </source>
</evidence>
<evidence type="ECO:0000259" key="9">
    <source>
        <dbReference type="Pfam" id="PF13359"/>
    </source>
</evidence>